<accession>A0A816LPH8</accession>
<evidence type="ECO:0000313" key="3">
    <source>
        <dbReference type="EMBL" id="CAF1932752.1"/>
    </source>
</evidence>
<dbReference type="PANTHER" id="PTHR31589">
    <property type="entry name" value="PROTEIN, PUTATIVE (DUF239)-RELATED-RELATED"/>
    <property type="match status" value="1"/>
</dbReference>
<dbReference type="EMBL" id="HG994369">
    <property type="protein sequence ID" value="CAF1932752.1"/>
    <property type="molecule type" value="Genomic_DNA"/>
</dbReference>
<dbReference type="InterPro" id="IPR004314">
    <property type="entry name" value="Neprosin"/>
</dbReference>
<evidence type="ECO:0000256" key="1">
    <source>
        <dbReference type="SAM" id="SignalP"/>
    </source>
</evidence>
<evidence type="ECO:0000259" key="2">
    <source>
        <dbReference type="PROSITE" id="PS52045"/>
    </source>
</evidence>
<dbReference type="Pfam" id="PF03080">
    <property type="entry name" value="Neprosin"/>
    <property type="match status" value="1"/>
</dbReference>
<dbReference type="PROSITE" id="PS52045">
    <property type="entry name" value="NEPROSIN_PEP_CD"/>
    <property type="match status" value="1"/>
</dbReference>
<name>A0A816LPH8_BRANA</name>
<organism evidence="3">
    <name type="scientific">Brassica napus</name>
    <name type="common">Rape</name>
    <dbReference type="NCBI Taxonomy" id="3708"/>
    <lineage>
        <taxon>Eukaryota</taxon>
        <taxon>Viridiplantae</taxon>
        <taxon>Streptophyta</taxon>
        <taxon>Embryophyta</taxon>
        <taxon>Tracheophyta</taxon>
        <taxon>Spermatophyta</taxon>
        <taxon>Magnoliopsida</taxon>
        <taxon>eudicotyledons</taxon>
        <taxon>Gunneridae</taxon>
        <taxon>Pentapetalae</taxon>
        <taxon>rosids</taxon>
        <taxon>malvids</taxon>
        <taxon>Brassicales</taxon>
        <taxon>Brassicaceae</taxon>
        <taxon>Brassiceae</taxon>
        <taxon>Brassica</taxon>
    </lineage>
</organism>
<dbReference type="Gene3D" id="3.90.1320.10">
    <property type="entry name" value="Outer-capsid protein sigma 3, large lobe"/>
    <property type="match status" value="1"/>
</dbReference>
<dbReference type="PANTHER" id="PTHR31589:SF119">
    <property type="entry name" value="NEPROSIN DOMAIN-CONTAINING PROTEIN"/>
    <property type="match status" value="1"/>
</dbReference>
<feature type="signal peptide" evidence="1">
    <location>
        <begin position="1"/>
        <end position="23"/>
    </location>
</feature>
<proteinExistence type="predicted"/>
<reference evidence="3" key="1">
    <citation type="submission" date="2021-01" db="EMBL/GenBank/DDBJ databases">
        <authorList>
            <consortium name="Genoscope - CEA"/>
            <person name="William W."/>
        </authorList>
    </citation>
    <scope>NUCLEOTIDE SEQUENCE</scope>
</reference>
<dbReference type="InterPro" id="IPR025521">
    <property type="entry name" value="Neprosin_propep"/>
</dbReference>
<feature type="chain" id="PRO_5032396111" evidence="1">
    <location>
        <begin position="24"/>
        <end position="458"/>
    </location>
</feature>
<dbReference type="AlphaFoldDB" id="A0A816LPH8"/>
<dbReference type="InterPro" id="IPR053168">
    <property type="entry name" value="Glutamic_endopeptidase"/>
</dbReference>
<feature type="domain" description="Neprosin PEP catalytic" evidence="2">
    <location>
        <begin position="147"/>
        <end position="276"/>
    </location>
</feature>
<sequence>MGMAGFTVALMMIGMIISPCVYGKEFSDHQEIKVERLLKQLNKHALISIKSEDGDIIDCVPIHSQPAFDHPLLKNHIIQMKPSFIPESTSTYTKKKINATQAWHKNGRCPKNTVPIRRIKKEDILRSKSIKSYGKKTTPSSPQATTFDPSKGHEYAVMNSMNGTFFGTQFSVNIWKPEVQVADEFSLAQTWLVSGVGTTRNTIEAGLQVYPRIYGDNNLRLFVYWTADGYQSTGCYNNACSGFVQRSNLITVGGTYTTVSEYDGDQYDLSMLIWKEISCFESDSHLILLMPSSLHLRRSARIASAIRESLPKNSELIMRSVSSLREFLEININTKTKRVIIYPCVCGKEFSDHQEIKIQTLLKRLNKHALISIKTVDGDIIDCVPIHSQPAFDHPLLRNHTIQFSHVDETELYTGNYVYVHQEKDKGTSSVAQEWKMPKKYSSDKKNNERRYLTIKIH</sequence>
<keyword evidence="1" id="KW-0732">Signal</keyword>
<dbReference type="Proteomes" id="UP001295469">
    <property type="component" value="Chromosome C05"/>
</dbReference>
<dbReference type="Pfam" id="PF14365">
    <property type="entry name" value="Neprosin_AP"/>
    <property type="match status" value="2"/>
</dbReference>
<protein>
    <submittedName>
        <fullName evidence="3">(rape) hypothetical protein</fullName>
    </submittedName>
</protein>
<gene>
    <name evidence="3" type="ORF">DARMORV10_C05P45980.1</name>
</gene>